<protein>
    <recommendedName>
        <fullName evidence="6">Exostosin GT47 domain-containing protein</fullName>
    </recommendedName>
</protein>
<reference evidence="7 8" key="1">
    <citation type="journal article" date="2020" name="bioRxiv">
        <title>Sequence and annotation of 42 cannabis genomes reveals extensive copy number variation in cannabinoid synthesis and pathogen resistance genes.</title>
        <authorList>
            <person name="Mckernan K.J."/>
            <person name="Helbert Y."/>
            <person name="Kane L.T."/>
            <person name="Ebling H."/>
            <person name="Zhang L."/>
            <person name="Liu B."/>
            <person name="Eaton Z."/>
            <person name="Mclaughlin S."/>
            <person name="Kingan S."/>
            <person name="Baybayan P."/>
            <person name="Concepcion G."/>
            <person name="Jordan M."/>
            <person name="Riva A."/>
            <person name="Barbazuk W."/>
            <person name="Harkins T."/>
        </authorList>
    </citation>
    <scope>NUCLEOTIDE SEQUENCE [LARGE SCALE GENOMIC DNA]</scope>
    <source>
        <strain evidence="8">cv. Jamaican Lion 4</strain>
        <tissue evidence="7">Leaf</tissue>
    </source>
</reference>
<organism evidence="7 8">
    <name type="scientific">Cannabis sativa</name>
    <name type="common">Hemp</name>
    <name type="synonym">Marijuana</name>
    <dbReference type="NCBI Taxonomy" id="3483"/>
    <lineage>
        <taxon>Eukaryota</taxon>
        <taxon>Viridiplantae</taxon>
        <taxon>Streptophyta</taxon>
        <taxon>Embryophyta</taxon>
        <taxon>Tracheophyta</taxon>
        <taxon>Spermatophyta</taxon>
        <taxon>Magnoliopsida</taxon>
        <taxon>eudicotyledons</taxon>
        <taxon>Gunneridae</taxon>
        <taxon>Pentapetalae</taxon>
        <taxon>rosids</taxon>
        <taxon>fabids</taxon>
        <taxon>Rosales</taxon>
        <taxon>Cannabaceae</taxon>
        <taxon>Cannabis</taxon>
    </lineage>
</organism>
<evidence type="ECO:0000313" key="8">
    <source>
        <dbReference type="Proteomes" id="UP000525078"/>
    </source>
</evidence>
<evidence type="ECO:0000313" key="7">
    <source>
        <dbReference type="EMBL" id="KAF4368572.1"/>
    </source>
</evidence>
<comment type="similarity">
    <text evidence="2">Belongs to the glycosyltransferase 47 family.</text>
</comment>
<name>A0A7J6FCZ3_CANSA</name>
<evidence type="ECO:0000256" key="4">
    <source>
        <dbReference type="ARBA" id="ARBA00022968"/>
    </source>
</evidence>
<dbReference type="PANTHER" id="PTHR11062">
    <property type="entry name" value="EXOSTOSIN HEPARAN SULFATE GLYCOSYLTRANSFERASE -RELATED"/>
    <property type="match status" value="1"/>
</dbReference>
<dbReference type="Proteomes" id="UP000525078">
    <property type="component" value="Unassembled WGS sequence"/>
</dbReference>
<evidence type="ECO:0000256" key="3">
    <source>
        <dbReference type="ARBA" id="ARBA00022676"/>
    </source>
</evidence>
<proteinExistence type="inferred from homology"/>
<evidence type="ECO:0000256" key="1">
    <source>
        <dbReference type="ARBA" id="ARBA00004323"/>
    </source>
</evidence>
<evidence type="ECO:0000259" key="6">
    <source>
        <dbReference type="Pfam" id="PF03016"/>
    </source>
</evidence>
<dbReference type="EMBL" id="JAATIP010000134">
    <property type="protein sequence ID" value="KAF4368572.1"/>
    <property type="molecule type" value="Genomic_DNA"/>
</dbReference>
<keyword evidence="4" id="KW-0735">Signal-anchor</keyword>
<evidence type="ECO:0000256" key="5">
    <source>
        <dbReference type="ARBA" id="ARBA00023034"/>
    </source>
</evidence>
<dbReference type="GO" id="GO:0000139">
    <property type="term" value="C:Golgi membrane"/>
    <property type="evidence" value="ECO:0007669"/>
    <property type="project" value="UniProtKB-SubCell"/>
</dbReference>
<dbReference type="PANTHER" id="PTHR11062:SF95">
    <property type="entry name" value="EXOSTOSIN GT47 DOMAIN-CONTAINING PROTEIN"/>
    <property type="match status" value="1"/>
</dbReference>
<accession>A0A7J6FCZ3</accession>
<evidence type="ECO:0000256" key="2">
    <source>
        <dbReference type="ARBA" id="ARBA00010271"/>
    </source>
</evidence>
<keyword evidence="3" id="KW-0808">Transferase</keyword>
<comment type="subcellular location">
    <subcellularLocation>
        <location evidence="1">Golgi apparatus membrane</location>
        <topology evidence="1">Single-pass type II membrane protein</topology>
    </subcellularLocation>
</comment>
<dbReference type="InterPro" id="IPR004263">
    <property type="entry name" value="Exostosin"/>
</dbReference>
<gene>
    <name evidence="7" type="ORF">F8388_018696</name>
</gene>
<sequence>MVVKSNNAKWIAFLVIILSFFSLFQHLFFARFSSLTLLNYAKSGVNFHSIPRKTKKKKIHNGKLGEGVIKKHLQSSQPNLHNQSLSLSIDNGNYVNNTNNVFHDENIFQEDYKQMKKSFKIYVYPHKKNDPFANILLPVNFEPSGNYASESYFKKSLFNSQFITKNPKEADLFFLPFSIARLRHDTRIGVEGIQNFIRDYITNVSQKYPYWNRSDGGDHFYVACHSIGKSAMEKTSEVKFNVIQVVCSSSYFVAAYIAHKDACLPQIWPRKDNPPNLFSPKRKKLAFFAGGINSPVREKLLQVWRNDTEIFVHYGRLKTPYADELLGSKFCLHVKGFEVNTARIADSLYYGCVPVVIANYYDLPFNDILDWKTFSVIVPTMDIPLLKDILKNISYDEYLRLQSNVLKVRKHFQWHLKPIDYDAFHMVMYELWLRRSFLRFPENY</sequence>
<keyword evidence="3" id="KW-0328">Glycosyltransferase</keyword>
<dbReference type="GO" id="GO:0016757">
    <property type="term" value="F:glycosyltransferase activity"/>
    <property type="evidence" value="ECO:0007669"/>
    <property type="project" value="UniProtKB-KW"/>
</dbReference>
<comment type="caution">
    <text evidence="7">The sequence shown here is derived from an EMBL/GenBank/DDBJ whole genome shotgun (WGS) entry which is preliminary data.</text>
</comment>
<dbReference type="Pfam" id="PF03016">
    <property type="entry name" value="Exostosin_GT47"/>
    <property type="match status" value="1"/>
</dbReference>
<keyword evidence="5" id="KW-0333">Golgi apparatus</keyword>
<feature type="domain" description="Exostosin GT47" evidence="6">
    <location>
        <begin position="115"/>
        <end position="392"/>
    </location>
</feature>
<keyword evidence="4" id="KW-0812">Transmembrane</keyword>
<dbReference type="InterPro" id="IPR040911">
    <property type="entry name" value="Exostosin_GT47"/>
</dbReference>
<dbReference type="AlphaFoldDB" id="A0A7J6FCZ3"/>